<protein>
    <recommendedName>
        <fullName evidence="4">VIR protein</fullName>
    </recommendedName>
</protein>
<dbReference type="AlphaFoldDB" id="A0A0J9TL59"/>
<feature type="non-terminal residue" evidence="2">
    <location>
        <position position="429"/>
    </location>
</feature>
<dbReference type="OrthoDB" id="10457438at2759"/>
<feature type="compositionally biased region" description="Basic and acidic residues" evidence="1">
    <location>
        <begin position="256"/>
        <end position="265"/>
    </location>
</feature>
<organism evidence="2 3">
    <name type="scientific">Plasmodium vivax North Korean</name>
    <dbReference type="NCBI Taxonomy" id="1035514"/>
    <lineage>
        <taxon>Eukaryota</taxon>
        <taxon>Sar</taxon>
        <taxon>Alveolata</taxon>
        <taxon>Apicomplexa</taxon>
        <taxon>Aconoidasida</taxon>
        <taxon>Haemosporida</taxon>
        <taxon>Plasmodiidae</taxon>
        <taxon>Plasmodium</taxon>
        <taxon>Plasmodium (Plasmodium)</taxon>
    </lineage>
</organism>
<gene>
    <name evidence="2" type="ORF">PVNG_06459</name>
</gene>
<accession>A0A0J9TL59</accession>
<feature type="region of interest" description="Disordered" evidence="1">
    <location>
        <begin position="238"/>
        <end position="315"/>
    </location>
</feature>
<evidence type="ECO:0000313" key="2">
    <source>
        <dbReference type="EMBL" id="KMZ96465.1"/>
    </source>
</evidence>
<name>A0A0J9TL59_PLAVI</name>
<evidence type="ECO:0008006" key="4">
    <source>
        <dbReference type="Google" id="ProtNLM"/>
    </source>
</evidence>
<proteinExistence type="predicted"/>
<reference evidence="2 3" key="1">
    <citation type="submission" date="2011-09" db="EMBL/GenBank/DDBJ databases">
        <title>The Genome Sequence of Plasmodium vivax North Korean.</title>
        <authorList>
            <consortium name="The Broad Institute Genome Sequencing Platform"/>
            <consortium name="The Broad Institute Genome Sequencing Center for Infectious Disease"/>
            <person name="Neafsey D."/>
            <person name="Carlton J."/>
            <person name="Barnwell J."/>
            <person name="Collins W."/>
            <person name="Escalante A."/>
            <person name="Mullikin J."/>
            <person name="Saul A."/>
            <person name="Guigo R."/>
            <person name="Camara F."/>
            <person name="Young S.K."/>
            <person name="Zeng Q."/>
            <person name="Gargeya S."/>
            <person name="Fitzgerald M."/>
            <person name="Haas B."/>
            <person name="Abouelleil A."/>
            <person name="Alvarado L."/>
            <person name="Arachchi H.M."/>
            <person name="Berlin A."/>
            <person name="Brown A."/>
            <person name="Chapman S.B."/>
            <person name="Chen Z."/>
            <person name="Dunbar C."/>
            <person name="Freedman E."/>
            <person name="Gearin G."/>
            <person name="Gellesch M."/>
            <person name="Goldberg J."/>
            <person name="Griggs A."/>
            <person name="Gujja S."/>
            <person name="Heiman D."/>
            <person name="Howarth C."/>
            <person name="Larson L."/>
            <person name="Lui A."/>
            <person name="MacDonald P.J.P."/>
            <person name="Montmayeur A."/>
            <person name="Murphy C."/>
            <person name="Neiman D."/>
            <person name="Pearson M."/>
            <person name="Priest M."/>
            <person name="Roberts A."/>
            <person name="Saif S."/>
            <person name="Shea T."/>
            <person name="Shenoy N."/>
            <person name="Sisk P."/>
            <person name="Stolte C."/>
            <person name="Sykes S."/>
            <person name="Wortman J."/>
            <person name="Nusbaum C."/>
            <person name="Birren B."/>
        </authorList>
    </citation>
    <scope>NUCLEOTIDE SEQUENCE [LARGE SCALE GENOMIC DNA]</scope>
    <source>
        <strain evidence="2 3">North Korean</strain>
    </source>
</reference>
<dbReference type="EMBL" id="KQ235602">
    <property type="protein sequence ID" value="KMZ96465.1"/>
    <property type="molecule type" value="Genomic_DNA"/>
</dbReference>
<dbReference type="Proteomes" id="UP000053239">
    <property type="component" value="Unassembled WGS sequence"/>
</dbReference>
<sequence length="429" mass="49315">MNPYQVYIFNEFLIYIDYNCYSCLDSKFYFCEVTDTGLEYLNNALKLMPTKIDDFTANNNILQWIIKHLTCNSVFMHIDTSIACEYINFWLNKKDKDLNFYKYSNFNNFKKFMENFYTVSKGAFGFYKICTNSIKLLEKDEYNKMNILYKLYKLYDDLKLVHPNTDYWKKTCENVQFITKQANDAAHLYKDDDGFIKVLRDLRDTIKNGQGRYKELCASNLKQLDTMVTLKAFPDRLPDPPTHIEISQPSISLEKNNPEALEKTKSQALAQHVSKNVIGNPLEPKEDLQESSPTEQLTSEEHLKNVSHGMSPHEESPLLELPFSAQQHIVSQHGNSRHAGDLREDVFKLATFPRERNEESRDAHSRSAYTGYNSVEEEIRTEGVITPTDGTQSYLENIKGAITGVLGEVDPVPVVGVSGGMGALFLLFR</sequence>
<evidence type="ECO:0000313" key="3">
    <source>
        <dbReference type="Proteomes" id="UP000053239"/>
    </source>
</evidence>
<feature type="compositionally biased region" description="Polar residues" evidence="1">
    <location>
        <begin position="245"/>
        <end position="255"/>
    </location>
</feature>
<evidence type="ECO:0000256" key="1">
    <source>
        <dbReference type="SAM" id="MobiDB-lite"/>
    </source>
</evidence>